<keyword evidence="3" id="KW-1185">Reference proteome</keyword>
<feature type="compositionally biased region" description="Polar residues" evidence="1">
    <location>
        <begin position="17"/>
        <end position="37"/>
    </location>
</feature>
<evidence type="ECO:0000256" key="1">
    <source>
        <dbReference type="SAM" id="MobiDB-lite"/>
    </source>
</evidence>
<proteinExistence type="predicted"/>
<sequence length="172" mass="18055">MDFGAALKLGRLPGTPGTANDQVSNFRDQTGSGVRSTGHSHDQEHCRLHSQNFEPGLPAPGDARACTTAFEIRNIQCGMAVDRRGCRLPPQELQDGLPGAGDTRLYSTPPVGVRVSAQGLRALTGSQRCGGLGGCYRIPRLPRPQPSASPVLATWQDPSPGVASHALGHLGT</sequence>
<dbReference type="Proteomes" id="UP000593571">
    <property type="component" value="Unassembled WGS sequence"/>
</dbReference>
<dbReference type="AlphaFoldDB" id="A0A7J8BSL1"/>
<organism evidence="2 3">
    <name type="scientific">Rousettus aegyptiacus</name>
    <name type="common">Egyptian fruit bat</name>
    <name type="synonym">Pteropus aegyptiacus</name>
    <dbReference type="NCBI Taxonomy" id="9407"/>
    <lineage>
        <taxon>Eukaryota</taxon>
        <taxon>Metazoa</taxon>
        <taxon>Chordata</taxon>
        <taxon>Craniata</taxon>
        <taxon>Vertebrata</taxon>
        <taxon>Euteleostomi</taxon>
        <taxon>Mammalia</taxon>
        <taxon>Eutheria</taxon>
        <taxon>Laurasiatheria</taxon>
        <taxon>Chiroptera</taxon>
        <taxon>Yinpterochiroptera</taxon>
        <taxon>Pteropodoidea</taxon>
        <taxon>Pteropodidae</taxon>
        <taxon>Rousettinae</taxon>
        <taxon>Rousettus</taxon>
    </lineage>
</organism>
<dbReference type="EMBL" id="JACASE010000016">
    <property type="protein sequence ID" value="KAF6401385.1"/>
    <property type="molecule type" value="Genomic_DNA"/>
</dbReference>
<evidence type="ECO:0000313" key="2">
    <source>
        <dbReference type="EMBL" id="KAF6401385.1"/>
    </source>
</evidence>
<feature type="region of interest" description="Disordered" evidence="1">
    <location>
        <begin position="1"/>
        <end position="41"/>
    </location>
</feature>
<evidence type="ECO:0000313" key="3">
    <source>
        <dbReference type="Proteomes" id="UP000593571"/>
    </source>
</evidence>
<accession>A0A7J8BSL1</accession>
<name>A0A7J8BSL1_ROUAE</name>
<reference evidence="2 3" key="1">
    <citation type="journal article" date="2020" name="Nature">
        <title>Six reference-quality genomes reveal evolution of bat adaptations.</title>
        <authorList>
            <person name="Jebb D."/>
            <person name="Huang Z."/>
            <person name="Pippel M."/>
            <person name="Hughes G.M."/>
            <person name="Lavrichenko K."/>
            <person name="Devanna P."/>
            <person name="Winkler S."/>
            <person name="Jermiin L.S."/>
            <person name="Skirmuntt E.C."/>
            <person name="Katzourakis A."/>
            <person name="Burkitt-Gray L."/>
            <person name="Ray D.A."/>
            <person name="Sullivan K.A.M."/>
            <person name="Roscito J.G."/>
            <person name="Kirilenko B.M."/>
            <person name="Davalos L.M."/>
            <person name="Corthals A.P."/>
            <person name="Power M.L."/>
            <person name="Jones G."/>
            <person name="Ransome R.D."/>
            <person name="Dechmann D.K.N."/>
            <person name="Locatelli A.G."/>
            <person name="Puechmaille S.J."/>
            <person name="Fedrigo O."/>
            <person name="Jarvis E.D."/>
            <person name="Hiller M."/>
            <person name="Vernes S.C."/>
            <person name="Myers E.W."/>
            <person name="Teeling E.C."/>
        </authorList>
    </citation>
    <scope>NUCLEOTIDE SEQUENCE [LARGE SCALE GENOMIC DNA]</scope>
    <source>
        <strain evidence="2">MRouAeg1</strain>
        <tissue evidence="2">Muscle</tissue>
    </source>
</reference>
<gene>
    <name evidence="2" type="ORF">HJG63_009495</name>
</gene>
<protein>
    <submittedName>
        <fullName evidence="2">Uncharacterized protein</fullName>
    </submittedName>
</protein>
<feature type="region of interest" description="Disordered" evidence="1">
    <location>
        <begin position="146"/>
        <end position="172"/>
    </location>
</feature>
<comment type="caution">
    <text evidence="2">The sequence shown here is derived from an EMBL/GenBank/DDBJ whole genome shotgun (WGS) entry which is preliminary data.</text>
</comment>